<feature type="region of interest" description="Phosphopantothenoylcysteine decarboxylase" evidence="3">
    <location>
        <begin position="1"/>
        <end position="189"/>
    </location>
</feature>
<evidence type="ECO:0000256" key="3">
    <source>
        <dbReference type="HAMAP-Rule" id="MF_02225"/>
    </source>
</evidence>
<comment type="function">
    <text evidence="3">Catalyzes two sequential steps in the biosynthesis of coenzyme A. In the first step cysteine is conjugated to 4'-phosphopantothenate to form 4-phosphopantothenoylcysteine. In the second step the latter compound is decarboxylated to form 4'-phosphopantotheine.</text>
</comment>
<sequence>MLKGKTVVLGVTGSIAAYKIANLASMLVKKHADVHVIMTENATNFINPITFETLTGNKCLVDTFDRNFQFNVEHVALAKRADVFMVAPASANIIGKIAGGIADDMLSTTIMPAKCPKIIAPAMNTGMIENPIVQDNIKKLESYGYEIVESATGYLACGDTGKGKLPDAEVLQDYILKAIAKEKDMAGVRLLVTAGPTREAIDPVRYITNHSTGKMGYAIARQAMLRGADVTLVTGKVEIEPPRFVNVVDITSAQDMYEAVMDRSTEQDVIIKAAAVADYRPAEVAEHKIKKADGDMSIKLSRTKDILLALGNQRIEKGIQDQIICGFSMETRDLIENSRKKIDSKHIDLIAANNLKVAGAGFGVDTNVLTLITRDSISELPMMSKEECADMLLDRIMEMRKVADLS</sequence>
<feature type="binding site" evidence="3">
    <location>
        <position position="288"/>
    </location>
    <ligand>
        <name>CTP</name>
        <dbReference type="ChEBI" id="CHEBI:37563"/>
    </ligand>
</feature>
<dbReference type="InterPro" id="IPR005252">
    <property type="entry name" value="CoaBC"/>
</dbReference>
<dbReference type="Pfam" id="PF02441">
    <property type="entry name" value="Flavoprotein"/>
    <property type="match status" value="1"/>
</dbReference>
<dbReference type="Proteomes" id="UP000660047">
    <property type="component" value="Unassembled WGS sequence"/>
</dbReference>
<dbReference type="Pfam" id="PF04127">
    <property type="entry name" value="DFP"/>
    <property type="match status" value="1"/>
</dbReference>
<dbReference type="InterPro" id="IPR035929">
    <property type="entry name" value="CoaB-like_sf"/>
</dbReference>
<evidence type="ECO:0000313" key="8">
    <source>
        <dbReference type="Proteomes" id="UP000660047"/>
    </source>
</evidence>
<dbReference type="GO" id="GO:0010181">
    <property type="term" value="F:FMN binding"/>
    <property type="evidence" value="ECO:0007669"/>
    <property type="project" value="UniProtKB-UniRule"/>
</dbReference>
<comment type="catalytic activity">
    <reaction evidence="3 4">
        <text>(R)-4'-phosphopantothenate + L-cysteine + CTP = N-[(R)-4-phosphopantothenoyl]-L-cysteine + CMP + diphosphate + H(+)</text>
        <dbReference type="Rhea" id="RHEA:19397"/>
        <dbReference type="ChEBI" id="CHEBI:10986"/>
        <dbReference type="ChEBI" id="CHEBI:15378"/>
        <dbReference type="ChEBI" id="CHEBI:33019"/>
        <dbReference type="ChEBI" id="CHEBI:35235"/>
        <dbReference type="ChEBI" id="CHEBI:37563"/>
        <dbReference type="ChEBI" id="CHEBI:59458"/>
        <dbReference type="ChEBI" id="CHEBI:60377"/>
        <dbReference type="EC" id="6.3.2.5"/>
    </reaction>
</comment>
<dbReference type="InterPro" id="IPR003382">
    <property type="entry name" value="Flavoprotein"/>
</dbReference>
<dbReference type="Gene3D" id="3.40.50.1950">
    <property type="entry name" value="Flavin prenyltransferase-like"/>
    <property type="match status" value="1"/>
</dbReference>
<comment type="caution">
    <text evidence="7">The sequence shown here is derived from an EMBL/GenBank/DDBJ whole genome shotgun (WGS) entry which is preliminary data.</text>
</comment>
<dbReference type="RefSeq" id="WP_055223400.1">
    <property type="nucleotide sequence ID" value="NZ_BLYL01000003.1"/>
</dbReference>
<dbReference type="SUPFAM" id="SSF52507">
    <property type="entry name" value="Homo-oligomeric flavin-containing Cys decarboxylases, HFCD"/>
    <property type="match status" value="1"/>
</dbReference>
<dbReference type="GO" id="GO:0071513">
    <property type="term" value="C:phosphopantothenoylcysteine decarboxylase complex"/>
    <property type="evidence" value="ECO:0007669"/>
    <property type="project" value="TreeGrafter"/>
</dbReference>
<feature type="binding site" evidence="3">
    <location>
        <position position="278"/>
    </location>
    <ligand>
        <name>CTP</name>
        <dbReference type="ChEBI" id="CHEBI:37563"/>
    </ligand>
</feature>
<dbReference type="NCBIfam" id="TIGR00521">
    <property type="entry name" value="coaBC_dfp"/>
    <property type="match status" value="1"/>
</dbReference>
<organism evidence="7 8">
    <name type="scientific">Coprococcus eutactus</name>
    <dbReference type="NCBI Taxonomy" id="33043"/>
    <lineage>
        <taxon>Bacteria</taxon>
        <taxon>Bacillati</taxon>
        <taxon>Bacillota</taxon>
        <taxon>Clostridia</taxon>
        <taxon>Lachnospirales</taxon>
        <taxon>Lachnospiraceae</taxon>
        <taxon>Coprococcus</taxon>
    </lineage>
</organism>
<keyword evidence="3" id="KW-0511">Multifunctional enzyme</keyword>
<feature type="region of interest" description="Phosphopantothenate--cysteine ligase" evidence="3">
    <location>
        <begin position="190"/>
        <end position="406"/>
    </location>
</feature>
<feature type="domain" description="DNA/pantothenate metabolism flavoprotein C-terminal" evidence="6">
    <location>
        <begin position="185"/>
        <end position="398"/>
    </location>
</feature>
<proteinExistence type="inferred from homology"/>
<dbReference type="SUPFAM" id="SSF102645">
    <property type="entry name" value="CoaB-like"/>
    <property type="match status" value="1"/>
</dbReference>
<keyword evidence="3" id="KW-0460">Magnesium</keyword>
<comment type="cofactor">
    <cofactor evidence="3">
        <name>FMN</name>
        <dbReference type="ChEBI" id="CHEBI:58210"/>
    </cofactor>
    <text evidence="3">Binds 1 FMN per subunit.</text>
</comment>
<gene>
    <name evidence="3 7" type="primary">coaBC</name>
    <name evidence="7" type="ORF">COEU31_07020</name>
</gene>
<dbReference type="InterPro" id="IPR007085">
    <property type="entry name" value="DNA/pantothenate-metab_flavo_C"/>
</dbReference>
<feature type="binding site" evidence="3">
    <location>
        <position position="327"/>
    </location>
    <ligand>
        <name>CTP</name>
        <dbReference type="ChEBI" id="CHEBI:37563"/>
    </ligand>
</feature>
<dbReference type="InterPro" id="IPR036551">
    <property type="entry name" value="Flavin_trans-like"/>
</dbReference>
<evidence type="ECO:0000256" key="2">
    <source>
        <dbReference type="ARBA" id="ARBA00023239"/>
    </source>
</evidence>
<dbReference type="PANTHER" id="PTHR14359:SF6">
    <property type="entry name" value="PHOSPHOPANTOTHENOYLCYSTEINE DECARBOXYLASE"/>
    <property type="match status" value="1"/>
</dbReference>
<keyword evidence="3 4" id="KW-0285">Flavoprotein</keyword>
<keyword evidence="3 4" id="KW-0436">Ligase</keyword>
<evidence type="ECO:0000259" key="6">
    <source>
        <dbReference type="Pfam" id="PF04127"/>
    </source>
</evidence>
<feature type="binding site" evidence="3">
    <location>
        <position position="345"/>
    </location>
    <ligand>
        <name>CTP</name>
        <dbReference type="ChEBI" id="CHEBI:37563"/>
    </ligand>
</feature>
<dbReference type="HAMAP" id="MF_02225">
    <property type="entry name" value="CoaBC"/>
    <property type="match status" value="1"/>
</dbReference>
<accession>A0AAI9K5H0</accession>
<dbReference type="EC" id="6.3.2.5" evidence="3"/>
<evidence type="ECO:0000256" key="4">
    <source>
        <dbReference type="RuleBase" id="RU364078"/>
    </source>
</evidence>
<evidence type="ECO:0000256" key="1">
    <source>
        <dbReference type="ARBA" id="ARBA00022793"/>
    </source>
</evidence>
<evidence type="ECO:0000259" key="5">
    <source>
        <dbReference type="Pfam" id="PF02441"/>
    </source>
</evidence>
<dbReference type="GO" id="GO:0015941">
    <property type="term" value="P:pantothenate catabolic process"/>
    <property type="evidence" value="ECO:0007669"/>
    <property type="project" value="InterPro"/>
</dbReference>
<comment type="similarity">
    <text evidence="3 4">In the N-terminal section; belongs to the HFCD (homo-oligomeric flavin containing Cys decarboxylase) superfamily.</text>
</comment>
<comment type="pathway">
    <text evidence="3 4">Cofactor biosynthesis; coenzyme A biosynthesis; CoA from (R)-pantothenate: step 3/5.</text>
</comment>
<protein>
    <recommendedName>
        <fullName evidence="3">Coenzyme A biosynthesis bifunctional protein CoaBC</fullName>
    </recommendedName>
    <alternativeName>
        <fullName evidence="3">DNA/pantothenate metabolism flavoprotein</fullName>
    </alternativeName>
    <alternativeName>
        <fullName evidence="3">Phosphopantothenoylcysteine synthetase/decarboxylase</fullName>
        <shortName evidence="3">PPCS-PPCDC</shortName>
    </alternativeName>
    <domain>
        <recommendedName>
            <fullName evidence="3">Phosphopantothenoylcysteine decarboxylase</fullName>
            <shortName evidence="3">PPC decarboxylase</shortName>
            <shortName evidence="3">PPC-DC</shortName>
            <ecNumber evidence="3">4.1.1.36</ecNumber>
        </recommendedName>
        <alternativeName>
            <fullName evidence="3">CoaC</fullName>
        </alternativeName>
    </domain>
    <domain>
        <recommendedName>
            <fullName evidence="3">Phosphopantothenate--cysteine ligase</fullName>
            <ecNumber evidence="3">6.3.2.5</ecNumber>
        </recommendedName>
        <alternativeName>
            <fullName evidence="3">CoaB</fullName>
        </alternativeName>
        <alternativeName>
            <fullName evidence="3">Phosphopantothenoylcysteine synthetase</fullName>
            <shortName evidence="3">PPC synthetase</shortName>
            <shortName evidence="3">PPC-S</shortName>
        </alternativeName>
    </domain>
</protein>
<keyword evidence="3" id="KW-0479">Metal-binding</keyword>
<dbReference type="EC" id="4.1.1.36" evidence="3"/>
<comment type="caution">
    <text evidence="3">Lacks conserved residue(s) required for the propagation of feature annotation.</text>
</comment>
<evidence type="ECO:0000313" key="7">
    <source>
        <dbReference type="EMBL" id="GFO93656.1"/>
    </source>
</evidence>
<dbReference type="GO" id="GO:0015937">
    <property type="term" value="P:coenzyme A biosynthetic process"/>
    <property type="evidence" value="ECO:0007669"/>
    <property type="project" value="UniProtKB-UniRule"/>
</dbReference>
<dbReference type="EMBL" id="BLYL01000003">
    <property type="protein sequence ID" value="GFO93656.1"/>
    <property type="molecule type" value="Genomic_DNA"/>
</dbReference>
<keyword evidence="1 3" id="KW-0210">Decarboxylase</keyword>
<dbReference type="GO" id="GO:0004632">
    <property type="term" value="F:phosphopantothenate--cysteine ligase activity"/>
    <property type="evidence" value="ECO:0007669"/>
    <property type="project" value="UniProtKB-UniRule"/>
</dbReference>
<comment type="pathway">
    <text evidence="3 4">Cofactor biosynthesis; coenzyme A biosynthesis; CoA from (R)-pantothenate: step 2/5.</text>
</comment>
<comment type="cofactor">
    <cofactor evidence="3">
        <name>Mg(2+)</name>
        <dbReference type="ChEBI" id="CHEBI:18420"/>
    </cofactor>
</comment>
<dbReference type="GO" id="GO:0046872">
    <property type="term" value="F:metal ion binding"/>
    <property type="evidence" value="ECO:0007669"/>
    <property type="project" value="UniProtKB-KW"/>
</dbReference>
<dbReference type="GO" id="GO:0004633">
    <property type="term" value="F:phosphopantothenoylcysteine decarboxylase activity"/>
    <property type="evidence" value="ECO:0007669"/>
    <property type="project" value="UniProtKB-UniRule"/>
</dbReference>
<feature type="domain" description="Flavoprotein" evidence="5">
    <location>
        <begin position="5"/>
        <end position="163"/>
    </location>
</feature>
<dbReference type="AlphaFoldDB" id="A0AAI9K5H0"/>
<dbReference type="PANTHER" id="PTHR14359">
    <property type="entry name" value="HOMO-OLIGOMERIC FLAVIN CONTAINING CYS DECARBOXYLASE FAMILY"/>
    <property type="match status" value="1"/>
</dbReference>
<comment type="function">
    <text evidence="4">Catalyzes two steps in the biosynthesis of coenzyme A. In the first step cysteine is conjugated to 4'-phosphopantothenate to form 4-phosphopantothenoylcysteine, in the latter compound is decarboxylated to form 4'-phosphopantotheine.</text>
</comment>
<keyword evidence="3 4" id="KW-0288">FMN</keyword>
<keyword evidence="2 3" id="KW-0456">Lyase</keyword>
<comment type="catalytic activity">
    <reaction evidence="3 4">
        <text>N-[(R)-4-phosphopantothenoyl]-L-cysteine + H(+) = (R)-4'-phosphopantetheine + CO2</text>
        <dbReference type="Rhea" id="RHEA:16793"/>
        <dbReference type="ChEBI" id="CHEBI:15378"/>
        <dbReference type="ChEBI" id="CHEBI:16526"/>
        <dbReference type="ChEBI" id="CHEBI:59458"/>
        <dbReference type="ChEBI" id="CHEBI:61723"/>
        <dbReference type="EC" id="4.1.1.36"/>
    </reaction>
</comment>
<name>A0AAI9K5H0_9FIRM</name>
<reference evidence="7" key="1">
    <citation type="submission" date="2020-06" db="EMBL/GenBank/DDBJ databases">
        <title>Characterization of fructooligosaccharide metabolism and fructooligosaccharide-degrading enzymes in human commensal butyrate producers.</title>
        <authorList>
            <person name="Tanno H."/>
            <person name="Fujii T."/>
            <person name="Hirano K."/>
            <person name="Maeno S."/>
            <person name="Tonozuka T."/>
            <person name="Sakamoto M."/>
            <person name="Ohkuma M."/>
            <person name="Tochio T."/>
            <person name="Endo A."/>
        </authorList>
    </citation>
    <scope>NUCLEOTIDE SEQUENCE</scope>
    <source>
        <strain evidence="7">JCM 31265</strain>
    </source>
</reference>
<feature type="binding site" evidence="3">
    <location>
        <position position="341"/>
    </location>
    <ligand>
        <name>CTP</name>
        <dbReference type="ChEBI" id="CHEBI:37563"/>
    </ligand>
</feature>
<feature type="active site" description="Proton donor" evidence="3">
    <location>
        <position position="157"/>
    </location>
</feature>
<dbReference type="Gene3D" id="3.40.50.10300">
    <property type="entry name" value="CoaB-like"/>
    <property type="match status" value="1"/>
</dbReference>
<comment type="similarity">
    <text evidence="3 4">In the C-terminal section; belongs to the PPC synthetase family.</text>
</comment>